<comment type="caution">
    <text evidence="8">The sequence shown here is derived from an EMBL/GenBank/DDBJ whole genome shotgun (WGS) entry which is preliminary data.</text>
</comment>
<feature type="domain" description="Glycosyl hydrolases family 2 sugar binding" evidence="7">
    <location>
        <begin position="84"/>
        <end position="175"/>
    </location>
</feature>
<sequence length="448" mass="51274">MVILIFTVFLSALGSVVYAQQEENNRINFDQDWRFHLGDTSMPYASGFNDTKWRVLHLPHDWSIEQPFDLKSAAGWQGGYLPGGIGWYRKTFEWNKKDQQHVMIQFDGVYMNSEVWINGHYLGKRPYGYISYEYELTPYLRNGKNIIAVKADNSKLPSGRWYTGSGIYRHVWLRTTSNIYVPQWGTYITTPKVSAQQADIAVRTELKNSNKNKAGITLQTTIIAPNGQQISSISKSLKLDTATNVHTQDIAIRQPELWSPSNPVRYKLVQRIISPDQPDEIYTTYFGIRSIRVNAKEGFVLNEKSIKLNGVCNHHDAGPVGSAVPEDVLYRRLKLLKDMGCNAIRTTHNPAAPELYTICDTLGLMVLDEAFDGWDKPKAANDYGLYFNEWWQKDLTDFIKRDRNHPSIVMWSIGNEVPKFEVALQKKLADVLKSLDTTPGYPGKKRRR</sequence>
<dbReference type="InterPro" id="IPR017853">
    <property type="entry name" value="GH"/>
</dbReference>
<evidence type="ECO:0000256" key="1">
    <source>
        <dbReference type="ARBA" id="ARBA00007401"/>
    </source>
</evidence>
<dbReference type="Pfam" id="PF00703">
    <property type="entry name" value="Glyco_hydro_2"/>
    <property type="match status" value="1"/>
</dbReference>
<evidence type="ECO:0000259" key="5">
    <source>
        <dbReference type="Pfam" id="PF00703"/>
    </source>
</evidence>
<evidence type="ECO:0000256" key="4">
    <source>
        <dbReference type="SAM" id="SignalP"/>
    </source>
</evidence>
<dbReference type="Gene3D" id="2.60.40.10">
    <property type="entry name" value="Immunoglobulins"/>
    <property type="match status" value="1"/>
</dbReference>
<keyword evidence="9" id="KW-1185">Reference proteome</keyword>
<reference evidence="8 9" key="1">
    <citation type="submission" date="2022-02" db="EMBL/GenBank/DDBJ databases">
        <authorList>
            <person name="Min J."/>
        </authorList>
    </citation>
    <scope>NUCLEOTIDE SEQUENCE [LARGE SCALE GENOMIC DNA]</scope>
    <source>
        <strain evidence="8 9">GR10-1</strain>
    </source>
</reference>
<evidence type="ECO:0000313" key="9">
    <source>
        <dbReference type="Proteomes" id="UP001202248"/>
    </source>
</evidence>
<evidence type="ECO:0000259" key="6">
    <source>
        <dbReference type="Pfam" id="PF02836"/>
    </source>
</evidence>
<evidence type="ECO:0000256" key="3">
    <source>
        <dbReference type="ARBA" id="ARBA00023295"/>
    </source>
</evidence>
<dbReference type="InterPro" id="IPR036156">
    <property type="entry name" value="Beta-gal/glucu_dom_sf"/>
</dbReference>
<evidence type="ECO:0000256" key="2">
    <source>
        <dbReference type="ARBA" id="ARBA00022801"/>
    </source>
</evidence>
<accession>A0ABS9SIR9</accession>
<proteinExistence type="inferred from homology"/>
<dbReference type="InterPro" id="IPR006103">
    <property type="entry name" value="Glyco_hydro_2_cat"/>
</dbReference>
<dbReference type="PROSITE" id="PS00608">
    <property type="entry name" value="GLYCOSYL_HYDROL_F2_2"/>
    <property type="match status" value="1"/>
</dbReference>
<dbReference type="SUPFAM" id="SSF49303">
    <property type="entry name" value="beta-Galactosidase/glucuronidase domain"/>
    <property type="match status" value="1"/>
</dbReference>
<dbReference type="PRINTS" id="PR00132">
    <property type="entry name" value="GLHYDRLASE2"/>
</dbReference>
<dbReference type="Gene3D" id="3.20.20.80">
    <property type="entry name" value="Glycosidases"/>
    <property type="match status" value="1"/>
</dbReference>
<dbReference type="SUPFAM" id="SSF51445">
    <property type="entry name" value="(Trans)glycosidases"/>
    <property type="match status" value="1"/>
</dbReference>
<dbReference type="Gene3D" id="2.60.120.260">
    <property type="entry name" value="Galactose-binding domain-like"/>
    <property type="match status" value="1"/>
</dbReference>
<dbReference type="InterPro" id="IPR013783">
    <property type="entry name" value="Ig-like_fold"/>
</dbReference>
<dbReference type="SUPFAM" id="SSF49785">
    <property type="entry name" value="Galactose-binding domain-like"/>
    <property type="match status" value="1"/>
</dbReference>
<gene>
    <name evidence="8" type="ORF">MKP09_10155</name>
</gene>
<dbReference type="InterPro" id="IPR006101">
    <property type="entry name" value="Glyco_hydro_2"/>
</dbReference>
<organism evidence="8 9">
    <name type="scientific">Niabella ginsengisoli</name>
    <dbReference type="NCBI Taxonomy" id="522298"/>
    <lineage>
        <taxon>Bacteria</taxon>
        <taxon>Pseudomonadati</taxon>
        <taxon>Bacteroidota</taxon>
        <taxon>Chitinophagia</taxon>
        <taxon>Chitinophagales</taxon>
        <taxon>Chitinophagaceae</taxon>
        <taxon>Niabella</taxon>
    </lineage>
</organism>
<feature type="signal peptide" evidence="4">
    <location>
        <begin position="1"/>
        <end position="19"/>
    </location>
</feature>
<dbReference type="InterPro" id="IPR006104">
    <property type="entry name" value="Glyco_hydro_2_N"/>
</dbReference>
<dbReference type="InterPro" id="IPR023232">
    <property type="entry name" value="Glyco_hydro_2_AS"/>
</dbReference>
<keyword evidence="3" id="KW-0326">Glycosidase</keyword>
<dbReference type="PANTHER" id="PTHR42732">
    <property type="entry name" value="BETA-GALACTOSIDASE"/>
    <property type="match status" value="1"/>
</dbReference>
<dbReference type="EMBL" id="JAKWBL010000001">
    <property type="protein sequence ID" value="MCH5598244.1"/>
    <property type="molecule type" value="Genomic_DNA"/>
</dbReference>
<feature type="domain" description="Glycoside hydrolase family 2 immunoglobulin-like beta-sandwich" evidence="5">
    <location>
        <begin position="189"/>
        <end position="289"/>
    </location>
</feature>
<dbReference type="InterPro" id="IPR008979">
    <property type="entry name" value="Galactose-bd-like_sf"/>
</dbReference>
<protein>
    <submittedName>
        <fullName evidence="8">Beta galactosidase jelly roll domain-containing protein</fullName>
    </submittedName>
</protein>
<dbReference type="Pfam" id="PF02837">
    <property type="entry name" value="Glyco_hydro_2_N"/>
    <property type="match status" value="1"/>
</dbReference>
<dbReference type="PANTHER" id="PTHR42732:SF1">
    <property type="entry name" value="BETA-MANNOSIDASE"/>
    <property type="match status" value="1"/>
</dbReference>
<feature type="chain" id="PRO_5046428654" evidence="4">
    <location>
        <begin position="20"/>
        <end position="448"/>
    </location>
</feature>
<dbReference type="InterPro" id="IPR051913">
    <property type="entry name" value="GH2_Domain-Containing"/>
</dbReference>
<name>A0ABS9SIR9_9BACT</name>
<evidence type="ECO:0000313" key="8">
    <source>
        <dbReference type="EMBL" id="MCH5598244.1"/>
    </source>
</evidence>
<dbReference type="RefSeq" id="WP_240827829.1">
    <property type="nucleotide sequence ID" value="NZ_JAKWBL010000001.1"/>
</dbReference>
<comment type="similarity">
    <text evidence="1">Belongs to the glycosyl hydrolase 2 family.</text>
</comment>
<feature type="domain" description="Glycoside hydrolase family 2 catalytic" evidence="6">
    <location>
        <begin position="296"/>
        <end position="438"/>
    </location>
</feature>
<keyword evidence="4" id="KW-0732">Signal</keyword>
<dbReference type="Pfam" id="PF02836">
    <property type="entry name" value="Glyco_hydro_2_C"/>
    <property type="match status" value="1"/>
</dbReference>
<dbReference type="InterPro" id="IPR006102">
    <property type="entry name" value="Ig-like_GH2"/>
</dbReference>
<dbReference type="Proteomes" id="UP001202248">
    <property type="component" value="Unassembled WGS sequence"/>
</dbReference>
<evidence type="ECO:0000259" key="7">
    <source>
        <dbReference type="Pfam" id="PF02837"/>
    </source>
</evidence>
<keyword evidence="2" id="KW-0378">Hydrolase</keyword>